<evidence type="ECO:0000259" key="4">
    <source>
        <dbReference type="PROSITE" id="PS50927"/>
    </source>
</evidence>
<accession>A5C0J8</accession>
<reference evidence="6" key="1">
    <citation type="journal article" date="2007" name="PLoS ONE">
        <title>The first genome sequence of an elite grapevine cultivar (Pinot noir Vitis vinifera L.): coping with a highly heterozygous genome.</title>
        <authorList>
            <person name="Velasco R."/>
            <person name="Zharkikh A."/>
            <person name="Troggio M."/>
            <person name="Cartwright D.A."/>
            <person name="Cestaro A."/>
            <person name="Pruss D."/>
            <person name="Pindo M."/>
            <person name="FitzGerald L.M."/>
            <person name="Vezzulli S."/>
            <person name="Reid J."/>
            <person name="Malacarne G."/>
            <person name="Iliev D."/>
            <person name="Coppola G."/>
            <person name="Wardell B."/>
            <person name="Micheletti D."/>
            <person name="Macalma T."/>
            <person name="Facci M."/>
            <person name="Mitchell J.T."/>
            <person name="Perazzolli M."/>
            <person name="Eldredge G."/>
            <person name="Gatto P."/>
            <person name="Oyzerski R."/>
            <person name="Moretto M."/>
            <person name="Gutin N."/>
            <person name="Stefanini M."/>
            <person name="Chen Y."/>
            <person name="Segala C."/>
            <person name="Davenport C."/>
            <person name="Dematte L."/>
            <person name="Mraz A."/>
            <person name="Battilana J."/>
            <person name="Stormo K."/>
            <person name="Costa F."/>
            <person name="Tao Q."/>
            <person name="Si-Ammour A."/>
            <person name="Harkins T."/>
            <person name="Lackey A."/>
            <person name="Perbost C."/>
            <person name="Taillon B."/>
            <person name="Stella A."/>
            <person name="Solovyev V."/>
            <person name="Fawcett J.A."/>
            <person name="Sterck L."/>
            <person name="Vandepoele K."/>
            <person name="Grando S.M."/>
            <person name="Toppo S."/>
            <person name="Moser C."/>
            <person name="Lanchbury J."/>
            <person name="Bogden R."/>
            <person name="Skolnick M."/>
            <person name="Sgaramella V."/>
            <person name="Bhatnagar S.K."/>
            <person name="Fontana P."/>
            <person name="Gutin A."/>
            <person name="Van de Peer Y."/>
            <person name="Salamini F."/>
            <person name="Viola R."/>
        </authorList>
    </citation>
    <scope>NUCLEOTIDE SEQUENCE</scope>
</reference>
<dbReference type="CDD" id="cd01098">
    <property type="entry name" value="PAN_AP_plant"/>
    <property type="match status" value="1"/>
</dbReference>
<keyword evidence="3" id="KW-0325">Glycoprotein</keyword>
<dbReference type="AlphaFoldDB" id="A5C0J8"/>
<dbReference type="PROSITE" id="PS50948">
    <property type="entry name" value="PAN"/>
    <property type="match status" value="1"/>
</dbReference>
<dbReference type="Pfam" id="PF08276">
    <property type="entry name" value="PAN_2"/>
    <property type="match status" value="1"/>
</dbReference>
<dbReference type="EMBL" id="AM477833">
    <property type="protein sequence ID" value="CAN81680.1"/>
    <property type="molecule type" value="Genomic_DNA"/>
</dbReference>
<dbReference type="Gene3D" id="2.90.10.10">
    <property type="entry name" value="Bulb-type lectin domain"/>
    <property type="match status" value="1"/>
</dbReference>
<evidence type="ECO:0000256" key="3">
    <source>
        <dbReference type="ARBA" id="ARBA00023180"/>
    </source>
</evidence>
<dbReference type="PANTHER" id="PTHR32444">
    <property type="entry name" value="BULB-TYPE LECTIN DOMAIN-CONTAINING PROTEIN"/>
    <property type="match status" value="1"/>
</dbReference>
<gene>
    <name evidence="6" type="ORF">VITISV_026568</name>
</gene>
<dbReference type="OrthoDB" id="1910371at2759"/>
<evidence type="ECO:0000256" key="1">
    <source>
        <dbReference type="ARBA" id="ARBA00022729"/>
    </source>
</evidence>
<proteinExistence type="predicted"/>
<name>A5C0J8_VITVI</name>
<dbReference type="ExpressionAtlas" id="A5C0J8">
    <property type="expression patterns" value="baseline and differential"/>
</dbReference>
<dbReference type="FunFam" id="2.90.10.10:FF:000043">
    <property type="entry name" value="Uncharacterized protein"/>
    <property type="match status" value="1"/>
</dbReference>
<dbReference type="InterPro" id="IPR036426">
    <property type="entry name" value="Bulb-type_lectin_dom_sf"/>
</dbReference>
<evidence type="ECO:0000313" key="6">
    <source>
        <dbReference type="EMBL" id="CAN81680.1"/>
    </source>
</evidence>
<organism evidence="6">
    <name type="scientific">Vitis vinifera</name>
    <name type="common">Grape</name>
    <dbReference type="NCBI Taxonomy" id="29760"/>
    <lineage>
        <taxon>Eukaryota</taxon>
        <taxon>Viridiplantae</taxon>
        <taxon>Streptophyta</taxon>
        <taxon>Embryophyta</taxon>
        <taxon>Tracheophyta</taxon>
        <taxon>Spermatophyta</taxon>
        <taxon>Magnoliopsida</taxon>
        <taxon>eudicotyledons</taxon>
        <taxon>Gunneridae</taxon>
        <taxon>Pentapetalae</taxon>
        <taxon>rosids</taxon>
        <taxon>Vitales</taxon>
        <taxon>Vitaceae</taxon>
        <taxon>Viteae</taxon>
        <taxon>Vitis</taxon>
    </lineage>
</organism>
<dbReference type="SUPFAM" id="SSF51110">
    <property type="entry name" value="alpha-D-mannose-specific plant lectins"/>
    <property type="match status" value="1"/>
</dbReference>
<dbReference type="SUPFAM" id="SSF56112">
    <property type="entry name" value="Protein kinase-like (PK-like)"/>
    <property type="match status" value="1"/>
</dbReference>
<evidence type="ECO:0008006" key="7">
    <source>
        <dbReference type="Google" id="ProtNLM"/>
    </source>
</evidence>
<keyword evidence="1" id="KW-0732">Signal</keyword>
<feature type="domain" description="Bulb-type lectin" evidence="4">
    <location>
        <begin position="1"/>
        <end position="79"/>
    </location>
</feature>
<dbReference type="PANTHER" id="PTHR32444:SF118">
    <property type="entry name" value="OS09G0551150 PROTEIN"/>
    <property type="match status" value="1"/>
</dbReference>
<dbReference type="PROSITE" id="PS50927">
    <property type="entry name" value="BULB_LECTIN"/>
    <property type="match status" value="1"/>
</dbReference>
<keyword evidence="2" id="KW-1015">Disulfide bond</keyword>
<dbReference type="InterPro" id="IPR011009">
    <property type="entry name" value="Kinase-like_dom_sf"/>
</dbReference>
<dbReference type="Pfam" id="PF01453">
    <property type="entry name" value="B_lectin"/>
    <property type="match status" value="1"/>
</dbReference>
<protein>
    <recommendedName>
        <fullName evidence="7">G-type lectin S-receptor-like serine/threonine-protein kinase</fullName>
    </recommendedName>
</protein>
<feature type="domain" description="Apple" evidence="5">
    <location>
        <begin position="227"/>
        <end position="300"/>
    </location>
</feature>
<dbReference type="Gene3D" id="3.30.200.20">
    <property type="entry name" value="Phosphorylase Kinase, domain 1"/>
    <property type="match status" value="1"/>
</dbReference>
<dbReference type="InterPro" id="IPR001480">
    <property type="entry name" value="Bulb-type_lectin_dom"/>
</dbReference>
<sequence length="371" mass="41850">MGPRADMWEHGTGIVRIMWSFKFLTIPNNGSLVLLDQKQRIIWSSGSTRATENPVVQLLESGNLVLREKSDVNPEICMWQSFDAPYNPQMPDMKLGWNFSTGMEQYLTSWRTASDPSPGDFNLKFEIVGLPQVVLQKGSEKKFRSGPWNGLRFGDELYISYELSENLTITRVVLNELGLLQRLVSDICRIDRRPICECLDGFIPKSDIEWEFLNWTSGCTRRNLLDCQKGEGFVELKGVKLPDLLEFWINQRMTLEECRAECLKNCSCSDSEKEDLELPLCDLATVTNATNNFSYTNMIGKGGFGPVYKEQQIVMTGDQVEDSQKDLIYSLKVAGFVRNMYIVALIGLVEPMEAIGSGAGILLAVNNLPVL</sequence>
<evidence type="ECO:0000256" key="2">
    <source>
        <dbReference type="ARBA" id="ARBA00023157"/>
    </source>
</evidence>
<dbReference type="InterPro" id="IPR003609">
    <property type="entry name" value="Pan_app"/>
</dbReference>
<evidence type="ECO:0000259" key="5">
    <source>
        <dbReference type="PROSITE" id="PS50948"/>
    </source>
</evidence>